<comment type="caution">
    <text evidence="1">The sequence shown here is derived from an EMBL/GenBank/DDBJ whole genome shotgun (WGS) entry which is preliminary data.</text>
</comment>
<organism evidence="1 2">
    <name type="scientific">Thorsellia kenyensis</name>
    <dbReference type="NCBI Taxonomy" id="1549888"/>
    <lineage>
        <taxon>Bacteria</taxon>
        <taxon>Pseudomonadati</taxon>
        <taxon>Pseudomonadota</taxon>
        <taxon>Gammaproteobacteria</taxon>
        <taxon>Enterobacterales</taxon>
        <taxon>Thorselliaceae</taxon>
        <taxon>Thorsellia</taxon>
    </lineage>
</organism>
<dbReference type="EMBL" id="JBHLXE010000012">
    <property type="protein sequence ID" value="MFC0178582.1"/>
    <property type="molecule type" value="Genomic_DNA"/>
</dbReference>
<evidence type="ECO:0000313" key="2">
    <source>
        <dbReference type="Proteomes" id="UP001589758"/>
    </source>
</evidence>
<sequence length="85" mass="10137">MLMKVKALDDEQIIEKNAEKIWANLNQAIESALGESLDTYPDEIKKLYDDLMIQISDFKAERDLKIQRDEFLIDRWESDNENRYL</sequence>
<keyword evidence="2" id="KW-1185">Reference proteome</keyword>
<gene>
    <name evidence="1" type="ORF">ACFFIT_00445</name>
</gene>
<evidence type="ECO:0000313" key="1">
    <source>
        <dbReference type="EMBL" id="MFC0178582.1"/>
    </source>
</evidence>
<protein>
    <submittedName>
        <fullName evidence="1">Uncharacterized protein</fullName>
    </submittedName>
</protein>
<accession>A0ABV6C6J8</accession>
<dbReference type="Proteomes" id="UP001589758">
    <property type="component" value="Unassembled WGS sequence"/>
</dbReference>
<name>A0ABV6C6J8_9GAMM</name>
<dbReference type="RefSeq" id="WP_385875376.1">
    <property type="nucleotide sequence ID" value="NZ_JBHLXE010000012.1"/>
</dbReference>
<proteinExistence type="predicted"/>
<reference evidence="1 2" key="1">
    <citation type="submission" date="2024-09" db="EMBL/GenBank/DDBJ databases">
        <authorList>
            <person name="Sun Q."/>
            <person name="Mori K."/>
        </authorList>
    </citation>
    <scope>NUCLEOTIDE SEQUENCE [LARGE SCALE GENOMIC DNA]</scope>
    <source>
        <strain evidence="1 2">CCM 8545</strain>
    </source>
</reference>